<proteinExistence type="predicted"/>
<dbReference type="SUPFAM" id="SSF49785">
    <property type="entry name" value="Galactose-binding domain-like"/>
    <property type="match status" value="1"/>
</dbReference>
<evidence type="ECO:0000313" key="2">
    <source>
        <dbReference type="EMBL" id="SVC25870.1"/>
    </source>
</evidence>
<protein>
    <recommendedName>
        <fullName evidence="1">F5/8 type C domain-containing protein</fullName>
    </recommendedName>
</protein>
<dbReference type="Pfam" id="PF00754">
    <property type="entry name" value="F5_F8_type_C"/>
    <property type="match status" value="1"/>
</dbReference>
<gene>
    <name evidence="2" type="ORF">METZ01_LOCUS278724</name>
</gene>
<evidence type="ECO:0000259" key="1">
    <source>
        <dbReference type="Pfam" id="PF00754"/>
    </source>
</evidence>
<dbReference type="AlphaFoldDB" id="A0A382KN10"/>
<feature type="domain" description="F5/8 type C" evidence="1">
    <location>
        <begin position="56"/>
        <end position="164"/>
    </location>
</feature>
<accession>A0A382KN10</accession>
<dbReference type="InterPro" id="IPR008979">
    <property type="entry name" value="Galactose-bd-like_sf"/>
</dbReference>
<dbReference type="InterPro" id="IPR000421">
    <property type="entry name" value="FA58C"/>
</dbReference>
<sequence>MKIIRHMLPLGIALLATVISLAQDRSRKGDTRKYVLVPVAKMESTKPPTLEARRLGPEKLIDGKLPENGWRSTWTAWYKVDPTLVFDLGSEKTIGVIRIFYQPWDRNDELAQVKVEVSRDGVNYVDFNTYAGFVGERGSGIWAEMDLRQIKARFFRLTPQFQGWGNLWGEVEFW</sequence>
<dbReference type="EMBL" id="UINC01081730">
    <property type="protein sequence ID" value="SVC25870.1"/>
    <property type="molecule type" value="Genomic_DNA"/>
</dbReference>
<reference evidence="2" key="1">
    <citation type="submission" date="2018-05" db="EMBL/GenBank/DDBJ databases">
        <authorList>
            <person name="Lanie J.A."/>
            <person name="Ng W.-L."/>
            <person name="Kazmierczak K.M."/>
            <person name="Andrzejewski T.M."/>
            <person name="Davidsen T.M."/>
            <person name="Wayne K.J."/>
            <person name="Tettelin H."/>
            <person name="Glass J.I."/>
            <person name="Rusch D."/>
            <person name="Podicherti R."/>
            <person name="Tsui H.-C.T."/>
            <person name="Winkler M.E."/>
        </authorList>
    </citation>
    <scope>NUCLEOTIDE SEQUENCE</scope>
</reference>
<dbReference type="Gene3D" id="2.60.120.260">
    <property type="entry name" value="Galactose-binding domain-like"/>
    <property type="match status" value="1"/>
</dbReference>
<name>A0A382KN10_9ZZZZ</name>
<organism evidence="2">
    <name type="scientific">marine metagenome</name>
    <dbReference type="NCBI Taxonomy" id="408172"/>
    <lineage>
        <taxon>unclassified sequences</taxon>
        <taxon>metagenomes</taxon>
        <taxon>ecological metagenomes</taxon>
    </lineage>
</organism>